<organism evidence="1 2">
    <name type="scientific">Araneus ventricosus</name>
    <name type="common">Orbweaver spider</name>
    <name type="synonym">Epeira ventricosa</name>
    <dbReference type="NCBI Taxonomy" id="182803"/>
    <lineage>
        <taxon>Eukaryota</taxon>
        <taxon>Metazoa</taxon>
        <taxon>Ecdysozoa</taxon>
        <taxon>Arthropoda</taxon>
        <taxon>Chelicerata</taxon>
        <taxon>Arachnida</taxon>
        <taxon>Araneae</taxon>
        <taxon>Araneomorphae</taxon>
        <taxon>Entelegynae</taxon>
        <taxon>Araneoidea</taxon>
        <taxon>Araneidae</taxon>
        <taxon>Araneus</taxon>
    </lineage>
</organism>
<evidence type="ECO:0000313" key="2">
    <source>
        <dbReference type="Proteomes" id="UP000499080"/>
    </source>
</evidence>
<accession>A0A4Y2FBT5</accession>
<evidence type="ECO:0000313" key="1">
    <source>
        <dbReference type="EMBL" id="GBM37054.1"/>
    </source>
</evidence>
<name>A0A4Y2FBT5_ARAVE</name>
<dbReference type="Proteomes" id="UP000499080">
    <property type="component" value="Unassembled WGS sequence"/>
</dbReference>
<protein>
    <submittedName>
        <fullName evidence="1">Uncharacterized protein</fullName>
    </submittedName>
</protein>
<sequence length="32" mass="3504">VETTLGERDPNGCENSIANFFKEVDSAGLPHR</sequence>
<comment type="caution">
    <text evidence="1">The sequence shown here is derived from an EMBL/GenBank/DDBJ whole genome shotgun (WGS) entry which is preliminary data.</text>
</comment>
<gene>
    <name evidence="1" type="ORF">AVEN_228074-2_1</name>
</gene>
<keyword evidence="2" id="KW-1185">Reference proteome</keyword>
<proteinExistence type="predicted"/>
<feature type="non-terminal residue" evidence="1">
    <location>
        <position position="1"/>
    </location>
</feature>
<reference evidence="1 2" key="1">
    <citation type="journal article" date="2019" name="Sci. Rep.">
        <title>Orb-weaving spider Araneus ventricosus genome elucidates the spidroin gene catalogue.</title>
        <authorList>
            <person name="Kono N."/>
            <person name="Nakamura H."/>
            <person name="Ohtoshi R."/>
            <person name="Moran D.A.P."/>
            <person name="Shinohara A."/>
            <person name="Yoshida Y."/>
            <person name="Fujiwara M."/>
            <person name="Mori M."/>
            <person name="Tomita M."/>
            <person name="Arakawa K."/>
        </authorList>
    </citation>
    <scope>NUCLEOTIDE SEQUENCE [LARGE SCALE GENOMIC DNA]</scope>
</reference>
<dbReference type="AlphaFoldDB" id="A0A4Y2FBT5"/>
<dbReference type="EMBL" id="BGPR01000827">
    <property type="protein sequence ID" value="GBM37054.1"/>
    <property type="molecule type" value="Genomic_DNA"/>
</dbReference>